<dbReference type="AlphaFoldDB" id="A0A6A4T3X9"/>
<dbReference type="Gene3D" id="1.20.5.170">
    <property type="match status" value="1"/>
</dbReference>
<dbReference type="PANTHER" id="PTHR23351">
    <property type="entry name" value="FOS TRANSCRIPTION FACTOR-RELATED"/>
    <property type="match status" value="1"/>
</dbReference>
<gene>
    <name evidence="5" type="ORF">F2P81_008070</name>
</gene>
<evidence type="ECO:0000313" key="5">
    <source>
        <dbReference type="EMBL" id="KAF0039835.1"/>
    </source>
</evidence>
<dbReference type="FunFam" id="1.20.5.170:FF:000006">
    <property type="entry name" value="fos-related antigen 2 isoform X1"/>
    <property type="match status" value="1"/>
</dbReference>
<evidence type="ECO:0000313" key="6">
    <source>
        <dbReference type="Proteomes" id="UP000438429"/>
    </source>
</evidence>
<proteinExistence type="predicted"/>
<feature type="compositionally biased region" description="Basic and acidic residues" evidence="3">
    <location>
        <begin position="176"/>
        <end position="189"/>
    </location>
</feature>
<dbReference type="PROSITE" id="PS00036">
    <property type="entry name" value="BZIP_BASIC"/>
    <property type="match status" value="1"/>
</dbReference>
<dbReference type="GO" id="GO:0000978">
    <property type="term" value="F:RNA polymerase II cis-regulatory region sequence-specific DNA binding"/>
    <property type="evidence" value="ECO:0007669"/>
    <property type="project" value="TreeGrafter"/>
</dbReference>
<reference evidence="5 6" key="1">
    <citation type="submission" date="2019-06" db="EMBL/GenBank/DDBJ databases">
        <title>Draft genomes of female and male turbot (Scophthalmus maximus).</title>
        <authorList>
            <person name="Xu H."/>
            <person name="Xu X.-W."/>
            <person name="Shao C."/>
            <person name="Chen S."/>
        </authorList>
    </citation>
    <scope>NUCLEOTIDE SEQUENCE [LARGE SCALE GENOMIC DNA]</scope>
    <source>
        <strain evidence="5">Ysfricsl-2016a</strain>
        <tissue evidence="5">Blood</tissue>
    </source>
</reference>
<feature type="compositionally biased region" description="Low complexity" evidence="3">
    <location>
        <begin position="74"/>
        <end position="90"/>
    </location>
</feature>
<evidence type="ECO:0000256" key="3">
    <source>
        <dbReference type="SAM" id="MobiDB-lite"/>
    </source>
</evidence>
<name>A0A6A4T3X9_SCOMX</name>
<protein>
    <recommendedName>
        <fullName evidence="4">BZIP domain-containing protein</fullName>
    </recommendedName>
</protein>
<dbReference type="Proteomes" id="UP000438429">
    <property type="component" value="Unassembled WGS sequence"/>
</dbReference>
<feature type="region of interest" description="Disordered" evidence="3">
    <location>
        <begin position="61"/>
        <end position="94"/>
    </location>
</feature>
<dbReference type="InterPro" id="IPR000837">
    <property type="entry name" value="AP-1"/>
</dbReference>
<dbReference type="SMART" id="SM00338">
    <property type="entry name" value="BRLZ"/>
    <property type="match status" value="1"/>
</dbReference>
<dbReference type="GO" id="GO:0000981">
    <property type="term" value="F:DNA-binding transcription factor activity, RNA polymerase II-specific"/>
    <property type="evidence" value="ECO:0007669"/>
    <property type="project" value="TreeGrafter"/>
</dbReference>
<dbReference type="InterPro" id="IPR046347">
    <property type="entry name" value="bZIP_sf"/>
</dbReference>
<accession>A0A6A4T3X9</accession>
<dbReference type="EMBL" id="VEVO01000007">
    <property type="protein sequence ID" value="KAF0039835.1"/>
    <property type="molecule type" value="Genomic_DNA"/>
</dbReference>
<dbReference type="PANTHER" id="PTHR23351:SF25">
    <property type="entry name" value="FOS-RELATED ANTIGEN 2"/>
    <property type="match status" value="1"/>
</dbReference>
<sequence length="401" mass="43515">MKIECSTGVVFIVTRDTVATVSSQEKPAFAGNSVLVDSKALEIGKSQTTKKGLTERMYRNFAGQGRGNPTHPGSVSESNAASPGSSSTSATHQDQKYAMAGTSQFVPSLNAITSSQDLQWLVQPSLMHPPGPSRSPVPPYPILSGVRTLGPPLSHSHLFRPGVIRAAAHTPGSTRRRNDEHLSQEEMDRRRVRRERNKLAAAKCRNRRRELTDSLQGETDELEDEKSRLQKEIAELEKEKDKLELVLEAHRPICKIEDSDSDSDPNPSISSLGGIKMEPKDSIRSAPRPQTKIEKPKPKITIPTKPVTSFALSVSTESESLHTPVLTSTPSLMAFTAGMVFTYPSSSLDTNASIASHASTSLQGNVHQPQVPQPCGIAHRRSSSSGDQSDHSLHSPTILTL</sequence>
<evidence type="ECO:0000256" key="1">
    <source>
        <dbReference type="ARBA" id="ARBA00058242"/>
    </source>
</evidence>
<comment type="subunit">
    <text evidence="2">Heterodimer.</text>
</comment>
<dbReference type="Pfam" id="PF00170">
    <property type="entry name" value="bZIP_1"/>
    <property type="match status" value="1"/>
</dbReference>
<feature type="region of interest" description="Disordered" evidence="3">
    <location>
        <begin position="361"/>
        <end position="401"/>
    </location>
</feature>
<dbReference type="PRINTS" id="PR00042">
    <property type="entry name" value="LEUZIPPRFOS"/>
</dbReference>
<feature type="region of interest" description="Disordered" evidence="3">
    <location>
        <begin position="256"/>
        <end position="302"/>
    </location>
</feature>
<dbReference type="InterPro" id="IPR004827">
    <property type="entry name" value="bZIP"/>
</dbReference>
<dbReference type="CDD" id="cd14721">
    <property type="entry name" value="bZIP_Fos"/>
    <property type="match status" value="1"/>
</dbReference>
<dbReference type="GO" id="GO:0005634">
    <property type="term" value="C:nucleus"/>
    <property type="evidence" value="ECO:0007669"/>
    <property type="project" value="TreeGrafter"/>
</dbReference>
<comment type="function">
    <text evidence="1">Nuclear phosphoprotein which forms a tight but non-covalently linked complex with the JUN/AP-1 transcription factor. FOS has a critical function in regulating the development of cells destined to form and maintain the skeleton. It is thought to have an important role in signal transduction, cell proliferation and differentiation.</text>
</comment>
<evidence type="ECO:0000259" key="4">
    <source>
        <dbReference type="PROSITE" id="PS50217"/>
    </source>
</evidence>
<feature type="region of interest" description="Disordered" evidence="3">
    <location>
        <begin position="167"/>
        <end position="226"/>
    </location>
</feature>
<organism evidence="5 6">
    <name type="scientific">Scophthalmus maximus</name>
    <name type="common">Turbot</name>
    <name type="synonym">Psetta maxima</name>
    <dbReference type="NCBI Taxonomy" id="52904"/>
    <lineage>
        <taxon>Eukaryota</taxon>
        <taxon>Metazoa</taxon>
        <taxon>Chordata</taxon>
        <taxon>Craniata</taxon>
        <taxon>Vertebrata</taxon>
        <taxon>Euteleostomi</taxon>
        <taxon>Actinopterygii</taxon>
        <taxon>Neopterygii</taxon>
        <taxon>Teleostei</taxon>
        <taxon>Neoteleostei</taxon>
        <taxon>Acanthomorphata</taxon>
        <taxon>Carangaria</taxon>
        <taxon>Pleuronectiformes</taxon>
        <taxon>Pleuronectoidei</taxon>
        <taxon>Scophthalmidae</taxon>
        <taxon>Scophthalmus</taxon>
    </lineage>
</organism>
<comment type="caution">
    <text evidence="5">The sequence shown here is derived from an EMBL/GenBank/DDBJ whole genome shotgun (WGS) entry which is preliminary data.</text>
</comment>
<feature type="compositionally biased region" description="Polar residues" evidence="3">
    <location>
        <begin position="361"/>
        <end position="370"/>
    </location>
</feature>
<feature type="domain" description="BZIP" evidence="4">
    <location>
        <begin position="187"/>
        <end position="250"/>
    </location>
</feature>
<dbReference type="SUPFAM" id="SSF57959">
    <property type="entry name" value="Leucine zipper domain"/>
    <property type="match status" value="1"/>
</dbReference>
<evidence type="ECO:0000256" key="2">
    <source>
        <dbReference type="ARBA" id="ARBA00061721"/>
    </source>
</evidence>
<dbReference type="PROSITE" id="PS50217">
    <property type="entry name" value="BZIP"/>
    <property type="match status" value="1"/>
</dbReference>